<dbReference type="InterPro" id="IPR025857">
    <property type="entry name" value="MacB_PCD"/>
</dbReference>
<dbReference type="InterPro" id="IPR003838">
    <property type="entry name" value="ABC3_permease_C"/>
</dbReference>
<evidence type="ECO:0000259" key="8">
    <source>
        <dbReference type="Pfam" id="PF02687"/>
    </source>
</evidence>
<evidence type="ECO:0000313" key="11">
    <source>
        <dbReference type="Proteomes" id="UP000266376"/>
    </source>
</evidence>
<evidence type="ECO:0000313" key="10">
    <source>
        <dbReference type="EMBL" id="RGW51896.1"/>
    </source>
</evidence>
<dbReference type="Proteomes" id="UP000266376">
    <property type="component" value="Unassembled WGS sequence"/>
</dbReference>
<accession>A0A395XKF7</accession>
<dbReference type="PANTHER" id="PTHR30572">
    <property type="entry name" value="MEMBRANE COMPONENT OF TRANSPORTER-RELATED"/>
    <property type="match status" value="1"/>
</dbReference>
<organism evidence="10 11">
    <name type="scientific">Dorea formicigenerans</name>
    <dbReference type="NCBI Taxonomy" id="39486"/>
    <lineage>
        <taxon>Bacteria</taxon>
        <taxon>Bacillati</taxon>
        <taxon>Bacillota</taxon>
        <taxon>Clostridia</taxon>
        <taxon>Lachnospirales</taxon>
        <taxon>Lachnospiraceae</taxon>
        <taxon>Dorea</taxon>
    </lineage>
</organism>
<gene>
    <name evidence="10" type="ORF">DWV67_10915</name>
</gene>
<evidence type="ECO:0000256" key="4">
    <source>
        <dbReference type="ARBA" id="ARBA00022989"/>
    </source>
</evidence>
<dbReference type="AlphaFoldDB" id="A0A395XKF7"/>
<proteinExistence type="inferred from homology"/>
<evidence type="ECO:0000256" key="7">
    <source>
        <dbReference type="SAM" id="Phobius"/>
    </source>
</evidence>
<dbReference type="EMBL" id="QSAJ01000026">
    <property type="protein sequence ID" value="RGW51896.1"/>
    <property type="molecule type" value="Genomic_DNA"/>
</dbReference>
<keyword evidence="5 7" id="KW-0472">Membrane</keyword>
<comment type="caution">
    <text evidence="10">The sequence shown here is derived from an EMBL/GenBank/DDBJ whole genome shotgun (WGS) entry which is preliminary data.</text>
</comment>
<feature type="transmembrane region" description="Helical" evidence="7">
    <location>
        <begin position="36"/>
        <end position="56"/>
    </location>
</feature>
<keyword evidence="3 7" id="KW-0812">Transmembrane</keyword>
<comment type="similarity">
    <text evidence="6">Belongs to the ABC-4 integral membrane protein family.</text>
</comment>
<dbReference type="GO" id="GO:0005886">
    <property type="term" value="C:plasma membrane"/>
    <property type="evidence" value="ECO:0007669"/>
    <property type="project" value="UniProtKB-SubCell"/>
</dbReference>
<reference evidence="10 11" key="1">
    <citation type="submission" date="2018-08" db="EMBL/GenBank/DDBJ databases">
        <title>A genome reference for cultivated species of the human gut microbiota.</title>
        <authorList>
            <person name="Zou Y."/>
            <person name="Xue W."/>
            <person name="Luo G."/>
        </authorList>
    </citation>
    <scope>NUCLEOTIDE SEQUENCE [LARGE SCALE GENOMIC DNA]</scope>
    <source>
        <strain evidence="10 11">AF12-11</strain>
    </source>
</reference>
<evidence type="ECO:0000256" key="5">
    <source>
        <dbReference type="ARBA" id="ARBA00023136"/>
    </source>
</evidence>
<protein>
    <submittedName>
        <fullName evidence="10">ABC transporter permease</fullName>
    </submittedName>
</protein>
<dbReference type="InterPro" id="IPR050250">
    <property type="entry name" value="Macrolide_Exporter_MacB"/>
</dbReference>
<dbReference type="Pfam" id="PF02687">
    <property type="entry name" value="FtsX"/>
    <property type="match status" value="1"/>
</dbReference>
<dbReference type="PANTHER" id="PTHR30572:SF4">
    <property type="entry name" value="ABC TRANSPORTER PERMEASE YTRF"/>
    <property type="match status" value="1"/>
</dbReference>
<keyword evidence="2" id="KW-1003">Cell membrane</keyword>
<feature type="transmembrane region" description="Helical" evidence="7">
    <location>
        <begin position="283"/>
        <end position="307"/>
    </location>
</feature>
<evidence type="ECO:0000256" key="2">
    <source>
        <dbReference type="ARBA" id="ARBA00022475"/>
    </source>
</evidence>
<dbReference type="GO" id="GO:0022857">
    <property type="term" value="F:transmembrane transporter activity"/>
    <property type="evidence" value="ECO:0007669"/>
    <property type="project" value="TreeGrafter"/>
</dbReference>
<evidence type="ECO:0000259" key="9">
    <source>
        <dbReference type="Pfam" id="PF12704"/>
    </source>
</evidence>
<feature type="transmembrane region" description="Helical" evidence="7">
    <location>
        <begin position="377"/>
        <end position="401"/>
    </location>
</feature>
<evidence type="ECO:0000256" key="6">
    <source>
        <dbReference type="ARBA" id="ARBA00038076"/>
    </source>
</evidence>
<comment type="subcellular location">
    <subcellularLocation>
        <location evidence="1">Cell membrane</location>
        <topology evidence="1">Multi-pass membrane protein</topology>
    </subcellularLocation>
</comment>
<keyword evidence="4 7" id="KW-1133">Transmembrane helix</keyword>
<sequence>MLFLYWTGGKEMGKEKRINCFSIAVRNLNAQMYRSLFMMFFVLLMSATFFFSNVLVENMRLGIKNTTERMGADIIVIPNKGTEDIRESLFSGTPCSVAISKDWVERLGKIEGVKRLSPQLYVATQAASCCDAAVQLIAFDPKTDFVVSPWLSEKQELNLEVGEVVVGYNVAAKIGQNIKFYNTEFKVAAKLDKSGMGYDNSVFMTFDTIYKLANSDIVSENLDKENLKNIASMIMIEVEDGVSVGSFGVDLQEAYPEEEEIYACTASDLMSGMAKEVEKLSGYGNLLIVLLVVSTALALISIFMLTINERKYEFGILYVLGAKRRQVFQIIISEAMIISLVGGFIGLIVAYFGIAVFGDVIRQKLEIQYMSMKLEQVGMTALICMGISFLTGILAAVSSVYRISKEEPYRLIMEKE</sequence>
<feature type="domain" description="ABC3 transporter permease C-terminal" evidence="8">
    <location>
        <begin position="286"/>
        <end position="408"/>
    </location>
</feature>
<feature type="domain" description="MacB-like periplasmic core" evidence="9">
    <location>
        <begin position="52"/>
        <end position="247"/>
    </location>
</feature>
<name>A0A395XKF7_9FIRM</name>
<evidence type="ECO:0000256" key="3">
    <source>
        <dbReference type="ARBA" id="ARBA00022692"/>
    </source>
</evidence>
<evidence type="ECO:0000256" key="1">
    <source>
        <dbReference type="ARBA" id="ARBA00004651"/>
    </source>
</evidence>
<feature type="transmembrane region" description="Helical" evidence="7">
    <location>
        <begin position="327"/>
        <end position="357"/>
    </location>
</feature>
<dbReference type="Pfam" id="PF12704">
    <property type="entry name" value="MacB_PCD"/>
    <property type="match status" value="1"/>
</dbReference>